<dbReference type="Gene3D" id="2.60.300.12">
    <property type="entry name" value="HesB-like domain"/>
    <property type="match status" value="1"/>
</dbReference>
<dbReference type="PROSITE" id="PS01152">
    <property type="entry name" value="HESB"/>
    <property type="match status" value="1"/>
</dbReference>
<evidence type="ECO:0000313" key="4">
    <source>
        <dbReference type="Proteomes" id="UP000053259"/>
    </source>
</evidence>
<dbReference type="RefSeq" id="XP_016218344.1">
    <property type="nucleotide sequence ID" value="XM_016354249.1"/>
</dbReference>
<protein>
    <submittedName>
        <fullName evidence="3">Uncharacterized protein</fullName>
    </submittedName>
</protein>
<dbReference type="EMBL" id="KN847531">
    <property type="protein sequence ID" value="KIW08475.1"/>
    <property type="molecule type" value="Genomic_DNA"/>
</dbReference>
<proteinExistence type="inferred from homology"/>
<dbReference type="VEuPathDB" id="FungiDB:PV09_01377"/>
<feature type="region of interest" description="Disordered" evidence="2">
    <location>
        <begin position="43"/>
        <end position="108"/>
    </location>
</feature>
<dbReference type="GO" id="GO:0016226">
    <property type="term" value="P:iron-sulfur cluster assembly"/>
    <property type="evidence" value="ECO:0007669"/>
    <property type="project" value="InterPro"/>
</dbReference>
<dbReference type="NCBIfam" id="TIGR00049">
    <property type="entry name" value="iron-sulfur cluster assembly accessory protein"/>
    <property type="match status" value="1"/>
</dbReference>
<evidence type="ECO:0000256" key="1">
    <source>
        <dbReference type="ARBA" id="ARBA00006718"/>
    </source>
</evidence>
<dbReference type="InterPro" id="IPR016092">
    <property type="entry name" value="ATAP"/>
</dbReference>
<dbReference type="HOGENOM" id="CLU_1078495_0_0_1"/>
<sequence>MSAAAPYICFRCMRASAQLARSNTLHRAIRPYHGRAPVQVVGARPRAGVDGAASKAARAANRSMTSSRPLRKPTVEPHGPSNAESPSPPPPPPASSAGSATSSASSQYATRTLLNPRTDEETGEPMSVSMTPRAIRRLSQIMAKDSNPNLALRVTVESGGCHGFQYLMSLVDTSKIDESEDVLFVASTPEAPLPEAGDADWRTVAEGRPKVVIDESSLELLKGSKVDYTMELIGSQFKIDNPRASSSCGCGTSFDVKV</sequence>
<dbReference type="SUPFAM" id="SSF89360">
    <property type="entry name" value="HesB-like domain"/>
    <property type="match status" value="1"/>
</dbReference>
<dbReference type="OrthoDB" id="1938621at2759"/>
<dbReference type="GO" id="GO:0051539">
    <property type="term" value="F:4 iron, 4 sulfur cluster binding"/>
    <property type="evidence" value="ECO:0007669"/>
    <property type="project" value="TreeGrafter"/>
</dbReference>
<keyword evidence="4" id="KW-1185">Reference proteome</keyword>
<dbReference type="AlphaFoldDB" id="A0A0D2APM1"/>
<organism evidence="3 4">
    <name type="scientific">Verruconis gallopava</name>
    <dbReference type="NCBI Taxonomy" id="253628"/>
    <lineage>
        <taxon>Eukaryota</taxon>
        <taxon>Fungi</taxon>
        <taxon>Dikarya</taxon>
        <taxon>Ascomycota</taxon>
        <taxon>Pezizomycotina</taxon>
        <taxon>Dothideomycetes</taxon>
        <taxon>Pleosporomycetidae</taxon>
        <taxon>Venturiales</taxon>
        <taxon>Sympoventuriaceae</taxon>
        <taxon>Verruconis</taxon>
    </lineage>
</organism>
<dbReference type="GO" id="GO:0005739">
    <property type="term" value="C:mitochondrion"/>
    <property type="evidence" value="ECO:0007669"/>
    <property type="project" value="TreeGrafter"/>
</dbReference>
<dbReference type="PANTHER" id="PTHR43011:SF1">
    <property type="entry name" value="IRON-SULFUR CLUSTER ASSEMBLY 2 HOMOLOG, MITOCHONDRIAL"/>
    <property type="match status" value="1"/>
</dbReference>
<feature type="compositionally biased region" description="Low complexity" evidence="2">
    <location>
        <begin position="95"/>
        <end position="106"/>
    </location>
</feature>
<comment type="similarity">
    <text evidence="1">Belongs to the HesB/IscA family.</text>
</comment>
<feature type="compositionally biased region" description="Low complexity" evidence="2">
    <location>
        <begin position="46"/>
        <end position="60"/>
    </location>
</feature>
<dbReference type="PANTHER" id="PTHR43011">
    <property type="entry name" value="IRON-SULFUR CLUSTER ASSEMBLY 2 HOMOLOG, MITOCHONDRIAL"/>
    <property type="match status" value="1"/>
</dbReference>
<dbReference type="InterPro" id="IPR017870">
    <property type="entry name" value="FeS_cluster_insertion_CS"/>
</dbReference>
<gene>
    <name evidence="3" type="ORF">PV09_01377</name>
</gene>
<dbReference type="InterPro" id="IPR035903">
    <property type="entry name" value="HesB-like_dom_sf"/>
</dbReference>
<evidence type="ECO:0000256" key="2">
    <source>
        <dbReference type="SAM" id="MobiDB-lite"/>
    </source>
</evidence>
<dbReference type="GO" id="GO:0005506">
    <property type="term" value="F:iron ion binding"/>
    <property type="evidence" value="ECO:0007669"/>
    <property type="project" value="TreeGrafter"/>
</dbReference>
<accession>A0A0D2APM1</accession>
<dbReference type="InParanoid" id="A0A0D2APM1"/>
<name>A0A0D2APM1_9PEZI</name>
<dbReference type="GeneID" id="27309350"/>
<dbReference type="STRING" id="253628.A0A0D2APM1"/>
<dbReference type="GO" id="GO:0051537">
    <property type="term" value="F:2 iron, 2 sulfur cluster binding"/>
    <property type="evidence" value="ECO:0007669"/>
    <property type="project" value="TreeGrafter"/>
</dbReference>
<reference evidence="3 4" key="1">
    <citation type="submission" date="2015-01" db="EMBL/GenBank/DDBJ databases">
        <title>The Genome Sequence of Ochroconis gallopava CBS43764.</title>
        <authorList>
            <consortium name="The Broad Institute Genomics Platform"/>
            <person name="Cuomo C."/>
            <person name="de Hoog S."/>
            <person name="Gorbushina A."/>
            <person name="Stielow B."/>
            <person name="Teixiera M."/>
            <person name="Abouelleil A."/>
            <person name="Chapman S.B."/>
            <person name="Priest M."/>
            <person name="Young S.K."/>
            <person name="Wortman J."/>
            <person name="Nusbaum C."/>
            <person name="Birren B."/>
        </authorList>
    </citation>
    <scope>NUCLEOTIDE SEQUENCE [LARGE SCALE GENOMIC DNA]</scope>
    <source>
        <strain evidence="3 4">CBS 43764</strain>
    </source>
</reference>
<evidence type="ECO:0000313" key="3">
    <source>
        <dbReference type="EMBL" id="KIW08475.1"/>
    </source>
</evidence>
<dbReference type="FunCoup" id="A0A0D2APM1">
    <property type="interactions" value="280"/>
</dbReference>
<dbReference type="Proteomes" id="UP000053259">
    <property type="component" value="Unassembled WGS sequence"/>
</dbReference>